<gene>
    <name evidence="1" type="ORF">O6H91_10G074400</name>
</gene>
<comment type="caution">
    <text evidence="1">The sequence shown here is derived from an EMBL/GenBank/DDBJ whole genome shotgun (WGS) entry which is preliminary data.</text>
</comment>
<name>A0ACC2CIC3_DIPCM</name>
<evidence type="ECO:0000313" key="2">
    <source>
        <dbReference type="Proteomes" id="UP001162992"/>
    </source>
</evidence>
<accession>A0ACC2CIC3</accession>
<evidence type="ECO:0000313" key="1">
    <source>
        <dbReference type="EMBL" id="KAJ7541744.1"/>
    </source>
</evidence>
<sequence length="1207" mass="133319">MMKKKKPMSRPSTSASASAAPPIWHLAEAGSILSRRVLKEEAAHFQSFCEELQKGFGYVRSPEVTRAYLDMVAAVIGELAQDLFGPSASAKVQGSVRKGTEWRGSDVDILLDTPMATTKEQRLDLVEKMKGHSMFHPKHVELRKLAIHVMSIFDFDVVCSNTVEHGERPAALDFFDDKPSARNAARALKFMASGAQRRKVPGYFLEILTQKLYDQSRARSEIQVADGSMQLTVEVLQAIVDNDSALSEESWGKVVRRELQNHARHMLHVFLMSRLYLRNGWRDMRDIQAWLQDLSTGCFDTVAGPVPCWLIDPKGAPVGRSAIYPDILEKTIPTLETTSTEDTSLEIPDMTVVKLLMETSLARYTLKGSGDVPVEQQLQSLQLPFQITEDLLRLIGQRKQLSDFQLKVEQLGQLSLQGSEVAGRMFQARMIWMEGVQALFASREAHAVRLFAMALRLVRDGDPFNGWWITLDNDGLSCYFRAADHVLCDDPGNSDVRLVRAALLLYESRWDEAEAEASDGLSVQPNDAYGCLQMRALIRGNRSMWASCLEDYEQAVHLVPEEPIFYYWRAVCRTKLVVLPPGMKCVDEGNETFSAQAVHQYRRVVEDYERFLVRAPPEGRKVCDARYALVYLSTIAEQKDMMSAITRHRVSELYQAAVEAESAMLPVFPKSSSDSKSLARLCFEATSEVGGKDWFKDDLRQKINILYSQGKYEAAVEGYTRLLKMDPHNHLVLANRSAARAKLGQFTDATEDAKAVVSLKPDWIKGYMRLAAAEQGRGAFDLALAAVETGLALEPANADLCRLKLEALSALEKVSSKCLKCEPDKLMCWTQVMFKGAVRIVDPEGSGDFLTLSDALQSCQREPPTGVGGWTLILRPGIYNVYSLLQINSLSPVQLLGEKVAGYESVGRDPRAKVQGDATNIKQRGLFSPNLLTVASKDATLYLQDLAFSIDSAHCIWVACGATVTASGCTFFAKDAPCVSLEGEETRFTSRDCVFRRDSSAGAIVEAGATLLMERCKFRACHKAAVEVRGNGASAKLIDCHFNDCKRQAAVLYSGAKRLEMQGCEILHCGQFPRFSAVLISGESALLRHCRFSKNPAEALVMQGVGECSPFLCMDGCEIVENGGGITFGEKPTSGILTHNRICENSAPGILVRTVATGRKLKLSGNTVLKNGPGRNGMDIVISTYVAKLVVIGKDNVISKPIYAPIP</sequence>
<proteinExistence type="predicted"/>
<keyword evidence="2" id="KW-1185">Reference proteome</keyword>
<reference evidence="2" key="1">
    <citation type="journal article" date="2024" name="Proc. Natl. Acad. Sci. U.S.A.">
        <title>Extraordinary preservation of gene collinearity over three hundred million years revealed in homosporous lycophytes.</title>
        <authorList>
            <person name="Li C."/>
            <person name="Wickell D."/>
            <person name="Kuo L.Y."/>
            <person name="Chen X."/>
            <person name="Nie B."/>
            <person name="Liao X."/>
            <person name="Peng D."/>
            <person name="Ji J."/>
            <person name="Jenkins J."/>
            <person name="Williams M."/>
            <person name="Shu S."/>
            <person name="Plott C."/>
            <person name="Barry K."/>
            <person name="Rajasekar S."/>
            <person name="Grimwood J."/>
            <person name="Han X."/>
            <person name="Sun S."/>
            <person name="Hou Z."/>
            <person name="He W."/>
            <person name="Dai G."/>
            <person name="Sun C."/>
            <person name="Schmutz J."/>
            <person name="Leebens-Mack J.H."/>
            <person name="Li F.W."/>
            <person name="Wang L."/>
        </authorList>
    </citation>
    <scope>NUCLEOTIDE SEQUENCE [LARGE SCALE GENOMIC DNA]</scope>
    <source>
        <strain evidence="2">cv. PW_Plant_1</strain>
    </source>
</reference>
<dbReference type="EMBL" id="CM055101">
    <property type="protein sequence ID" value="KAJ7541744.1"/>
    <property type="molecule type" value="Genomic_DNA"/>
</dbReference>
<protein>
    <submittedName>
        <fullName evidence="1">Uncharacterized protein</fullName>
    </submittedName>
</protein>
<dbReference type="Proteomes" id="UP001162992">
    <property type="component" value="Chromosome 10"/>
</dbReference>
<organism evidence="1 2">
    <name type="scientific">Diphasiastrum complanatum</name>
    <name type="common">Issler's clubmoss</name>
    <name type="synonym">Lycopodium complanatum</name>
    <dbReference type="NCBI Taxonomy" id="34168"/>
    <lineage>
        <taxon>Eukaryota</taxon>
        <taxon>Viridiplantae</taxon>
        <taxon>Streptophyta</taxon>
        <taxon>Embryophyta</taxon>
        <taxon>Tracheophyta</taxon>
        <taxon>Lycopodiopsida</taxon>
        <taxon>Lycopodiales</taxon>
        <taxon>Lycopodiaceae</taxon>
        <taxon>Lycopodioideae</taxon>
        <taxon>Diphasiastrum</taxon>
    </lineage>
</organism>